<dbReference type="InterPro" id="IPR011330">
    <property type="entry name" value="Glyco_hydro/deAcase_b/a-brl"/>
</dbReference>
<dbReference type="Proteomes" id="UP000323454">
    <property type="component" value="Unassembled WGS sequence"/>
</dbReference>
<reference evidence="3 4" key="1">
    <citation type="submission" date="2019-09" db="EMBL/GenBank/DDBJ databases">
        <title>Goodfellowia gen. nov., a new genus of the Pseudonocardineae related to Actinoalloteichus, containing Goodfellowia coeruleoviolacea gen. nov., comb. nov. gen. nov., comb. nov.</title>
        <authorList>
            <person name="Labeda D."/>
        </authorList>
    </citation>
    <scope>NUCLEOTIDE SEQUENCE [LARGE SCALE GENOMIC DNA]</scope>
    <source>
        <strain evidence="3 4">AN110305</strain>
    </source>
</reference>
<proteinExistence type="predicted"/>
<protein>
    <submittedName>
        <fullName evidence="3">DUF2334 domain-containing protein</fullName>
    </submittedName>
</protein>
<sequence length="603" mass="63848">MGWLAHRSGRLSTAALVGVSTLLVTTVGAGAAPHHAPPAGVPSASTARQPALTRQLPAPPPPPVRKPTANPRVVKRTDAPAPLPSLAQLRSTSTVPSAAGSNAAPGASAAQRTLVLYDTTGQWGWLGEAYAVEAANLVSHGSAYVLHPVATYTAGELANYTGAVYVGSTYDEPLPLAFLDDVLSGSRPVLWMNDNIWQLTQRAANFSTQYGWNWVQFDFGNSTTVTYNNVALQRDPLAAPSGLLQTQVVDATRATVLATASGGSGGTMPWAIRGGNLTYVGEIPFSYVGPSDRYFAAADLTSQLANPATPSRKRALVRIEDVGADADPADLRAVADYLYSQRVPFTVAVISQYLDPNGVNNNGVPVSTSLAQAPDVASALRYMRARGGTLLMHGYTHQYSNVANPYDAVSADDFEFYLAHIDDANNVIYDGPVPEDSASWAQNRVNSSKLNFLMAGLPAATIFEPPHYAASAVDYTVFAANFGVRYDRGLYFGGWCPAGACGTGTPNYAEIYGQYFPYLVRDIYGSAVVPEDLGNVEPEPFNNHPPRLPADILASAAAAAVVRDGVQSFFYHPYLGTAYLQQIVTGIKGMGYQFVSAATVAAG</sequence>
<organism evidence="3 4">
    <name type="scientific">Solihabitans fulvus</name>
    <dbReference type="NCBI Taxonomy" id="1892852"/>
    <lineage>
        <taxon>Bacteria</taxon>
        <taxon>Bacillati</taxon>
        <taxon>Actinomycetota</taxon>
        <taxon>Actinomycetes</taxon>
        <taxon>Pseudonocardiales</taxon>
        <taxon>Pseudonocardiaceae</taxon>
        <taxon>Solihabitans</taxon>
    </lineage>
</organism>
<dbReference type="EMBL" id="VUOB01000041">
    <property type="protein sequence ID" value="KAA2258836.1"/>
    <property type="molecule type" value="Genomic_DNA"/>
</dbReference>
<comment type="caution">
    <text evidence="3">The sequence shown here is derived from an EMBL/GenBank/DDBJ whole genome shotgun (WGS) entry which is preliminary data.</text>
</comment>
<dbReference type="OrthoDB" id="2339428at2"/>
<dbReference type="AlphaFoldDB" id="A0A5B2X6J7"/>
<dbReference type="SUPFAM" id="SSF88713">
    <property type="entry name" value="Glycoside hydrolase/deacetylase"/>
    <property type="match status" value="1"/>
</dbReference>
<keyword evidence="2" id="KW-0732">Signal</keyword>
<keyword evidence="4" id="KW-1185">Reference proteome</keyword>
<evidence type="ECO:0000313" key="3">
    <source>
        <dbReference type="EMBL" id="KAA2258836.1"/>
    </source>
</evidence>
<evidence type="ECO:0000256" key="2">
    <source>
        <dbReference type="SAM" id="SignalP"/>
    </source>
</evidence>
<feature type="signal peptide" evidence="2">
    <location>
        <begin position="1"/>
        <end position="31"/>
    </location>
</feature>
<dbReference type="GO" id="GO:0005975">
    <property type="term" value="P:carbohydrate metabolic process"/>
    <property type="evidence" value="ECO:0007669"/>
    <property type="project" value="InterPro"/>
</dbReference>
<evidence type="ECO:0000313" key="4">
    <source>
        <dbReference type="Proteomes" id="UP000323454"/>
    </source>
</evidence>
<accession>A0A5B2X6J7</accession>
<evidence type="ECO:0000256" key="1">
    <source>
        <dbReference type="SAM" id="MobiDB-lite"/>
    </source>
</evidence>
<reference evidence="3 4" key="2">
    <citation type="submission" date="2019-09" db="EMBL/GenBank/DDBJ databases">
        <authorList>
            <person name="Jin C."/>
        </authorList>
    </citation>
    <scope>NUCLEOTIDE SEQUENCE [LARGE SCALE GENOMIC DNA]</scope>
    <source>
        <strain evidence="3 4">AN110305</strain>
    </source>
</reference>
<dbReference type="CDD" id="cd10923">
    <property type="entry name" value="CE4_COG5298"/>
    <property type="match status" value="1"/>
</dbReference>
<name>A0A5B2X6J7_9PSEU</name>
<dbReference type="RefSeq" id="WP_149851876.1">
    <property type="nucleotide sequence ID" value="NZ_VUOB01000041.1"/>
</dbReference>
<dbReference type="Pfam" id="PF10096">
    <property type="entry name" value="DUF2334"/>
    <property type="match status" value="1"/>
</dbReference>
<gene>
    <name evidence="3" type="ORF">F0L68_23760</name>
</gene>
<feature type="chain" id="PRO_5023121017" evidence="2">
    <location>
        <begin position="32"/>
        <end position="603"/>
    </location>
</feature>
<feature type="region of interest" description="Disordered" evidence="1">
    <location>
        <begin position="31"/>
        <end position="104"/>
    </location>
</feature>
<dbReference type="InterPro" id="IPR018763">
    <property type="entry name" value="DUF2334"/>
</dbReference>
<feature type="compositionally biased region" description="Low complexity" evidence="1">
    <location>
        <begin position="41"/>
        <end position="56"/>
    </location>
</feature>